<feature type="binding site" evidence="8">
    <location>
        <position position="325"/>
    </location>
    <ligand>
        <name>Zn(2+)</name>
        <dbReference type="ChEBI" id="CHEBI:29105"/>
        <label>2</label>
    </ligand>
</feature>
<keyword evidence="4 8" id="KW-0479">Metal-binding</keyword>
<dbReference type="GO" id="GO:0006508">
    <property type="term" value="P:proteolysis"/>
    <property type="evidence" value="ECO:0007669"/>
    <property type="project" value="UniProtKB-KW"/>
</dbReference>
<dbReference type="CDD" id="cd05656">
    <property type="entry name" value="M42_Frv"/>
    <property type="match status" value="1"/>
</dbReference>
<dbReference type="EMBL" id="WMQE01000009">
    <property type="protein sequence ID" value="MTK20885.1"/>
    <property type="molecule type" value="Genomic_DNA"/>
</dbReference>
<keyword evidence="2" id="KW-0031">Aminopeptidase</keyword>
<feature type="binding site" evidence="8">
    <location>
        <position position="238"/>
    </location>
    <ligand>
        <name>Zn(2+)</name>
        <dbReference type="ChEBI" id="CHEBI:29105"/>
        <label>1</label>
    </ligand>
</feature>
<dbReference type="PANTHER" id="PTHR32481:SF21">
    <property type="entry name" value="AMINOPEPTIDASE YSDC-RELATED"/>
    <property type="match status" value="1"/>
</dbReference>
<dbReference type="InterPro" id="IPR008007">
    <property type="entry name" value="Peptidase_M42"/>
</dbReference>
<evidence type="ECO:0000256" key="5">
    <source>
        <dbReference type="ARBA" id="ARBA00022801"/>
    </source>
</evidence>
<comment type="cofactor">
    <cofactor evidence="8">
        <name>a divalent metal cation</name>
        <dbReference type="ChEBI" id="CHEBI:60240"/>
    </cofactor>
    <text evidence="8">Binds 2 divalent metal cations per subunit.</text>
</comment>
<dbReference type="SUPFAM" id="SSF53187">
    <property type="entry name" value="Zn-dependent exopeptidases"/>
    <property type="match status" value="1"/>
</dbReference>
<keyword evidence="5" id="KW-0378">Hydrolase</keyword>
<accession>A0A173U0Q2</accession>
<evidence type="ECO:0000313" key="10">
    <source>
        <dbReference type="Proteomes" id="UP000487649"/>
    </source>
</evidence>
<feature type="binding site" evidence="8">
    <location>
        <position position="183"/>
    </location>
    <ligand>
        <name>Zn(2+)</name>
        <dbReference type="ChEBI" id="CHEBI:29105"/>
        <label>1</label>
    </ligand>
</feature>
<gene>
    <name evidence="9" type="ORF">GMA92_05565</name>
</gene>
<sequence>MTKLDQTLTFLKEITDANAVPGQERQAREVMKKYIGDSADKIYQDNIGSLIAEKVGEKDGPKILIAGHMDEVGFMVQRIDDNGFIKFVTLGGWWGQVMLAQQVTITTNSGKTYHGVIGSTPPHILTPEARQKPVDIKEMYIDLGVESKEEVEKLGIRPGDMITPYIEFRTMANDKYLLAKAWDNRIGCAVAVEVLNNLKGESHPNIVYGVGTVQEEVGCRGAVTTSQMINPSIVFALDVGLAGDVPGVTNQIQAKMGKGPIITLIDGGLVGHKGLRDFVVSVADELNIPYQFDITPGGATDAAKMHLAHDGAPAMSVGIASRYIHSHTSMIHRDDYENTVKLMTEVVRRLDQETVNKITFE</sequence>
<evidence type="ECO:0000256" key="4">
    <source>
        <dbReference type="ARBA" id="ARBA00022723"/>
    </source>
</evidence>
<feature type="binding site" evidence="8">
    <location>
        <position position="216"/>
    </location>
    <ligand>
        <name>Zn(2+)</name>
        <dbReference type="ChEBI" id="CHEBI:29105"/>
        <label>2</label>
    </ligand>
</feature>
<evidence type="ECO:0000256" key="3">
    <source>
        <dbReference type="ARBA" id="ARBA00022670"/>
    </source>
</evidence>
<comment type="caution">
    <text evidence="9">The sequence shown here is derived from an EMBL/GenBank/DDBJ whole genome shotgun (WGS) entry which is preliminary data.</text>
</comment>
<name>A0A173U0Q2_9FIRM</name>
<dbReference type="AlphaFoldDB" id="A0A173U0Q2"/>
<organism evidence="9 10">
    <name type="scientific">Turicibacter sanguinis</name>
    <dbReference type="NCBI Taxonomy" id="154288"/>
    <lineage>
        <taxon>Bacteria</taxon>
        <taxon>Bacillati</taxon>
        <taxon>Bacillota</taxon>
        <taxon>Erysipelotrichia</taxon>
        <taxon>Erysipelotrichales</taxon>
        <taxon>Turicibacteraceae</taxon>
        <taxon>Turicibacter</taxon>
    </lineage>
</organism>
<evidence type="ECO:0000313" key="9">
    <source>
        <dbReference type="EMBL" id="MTK20885.1"/>
    </source>
</evidence>
<feature type="binding site" evidence="8">
    <location>
        <position position="183"/>
    </location>
    <ligand>
        <name>Zn(2+)</name>
        <dbReference type="ChEBI" id="CHEBI:29105"/>
        <label>2</label>
    </ligand>
</feature>
<dbReference type="InterPro" id="IPR023367">
    <property type="entry name" value="Peptidase_M42_dom2"/>
</dbReference>
<dbReference type="InterPro" id="IPR051464">
    <property type="entry name" value="Peptidase_M42_aminopept"/>
</dbReference>
<evidence type="ECO:0000256" key="2">
    <source>
        <dbReference type="ARBA" id="ARBA00022438"/>
    </source>
</evidence>
<dbReference type="PIRSF" id="PIRSF001123">
    <property type="entry name" value="PepA_GA"/>
    <property type="match status" value="1"/>
</dbReference>
<keyword evidence="3" id="KW-0645">Protease</keyword>
<dbReference type="OrthoDB" id="9772053at2"/>
<dbReference type="SUPFAM" id="SSF101821">
    <property type="entry name" value="Aminopeptidase/glucanase lid domain"/>
    <property type="match status" value="1"/>
</dbReference>
<dbReference type="Pfam" id="PF05343">
    <property type="entry name" value="Peptidase_M42"/>
    <property type="match status" value="1"/>
</dbReference>
<dbReference type="Gene3D" id="2.40.30.40">
    <property type="entry name" value="Peptidase M42, domain 2"/>
    <property type="match status" value="1"/>
</dbReference>
<reference evidence="9 10" key="1">
    <citation type="journal article" date="2019" name="Nat. Med.">
        <title>A library of human gut bacterial isolates paired with longitudinal multiomics data enables mechanistic microbiome research.</title>
        <authorList>
            <person name="Poyet M."/>
            <person name="Groussin M."/>
            <person name="Gibbons S.M."/>
            <person name="Avila-Pacheco J."/>
            <person name="Jiang X."/>
            <person name="Kearney S.M."/>
            <person name="Perrotta A.R."/>
            <person name="Berdy B."/>
            <person name="Zhao S."/>
            <person name="Lieberman T.D."/>
            <person name="Swanson P.K."/>
            <person name="Smith M."/>
            <person name="Roesemann S."/>
            <person name="Alexander J.E."/>
            <person name="Rich S.A."/>
            <person name="Livny J."/>
            <person name="Vlamakis H."/>
            <person name="Clish C."/>
            <person name="Bullock K."/>
            <person name="Deik A."/>
            <person name="Scott J."/>
            <person name="Pierce K.A."/>
            <person name="Xavier R.J."/>
            <person name="Alm E.J."/>
        </authorList>
    </citation>
    <scope>NUCLEOTIDE SEQUENCE [LARGE SCALE GENOMIC DNA]</scope>
    <source>
        <strain evidence="9 10">BIOML-A198</strain>
    </source>
</reference>
<dbReference type="PANTHER" id="PTHR32481">
    <property type="entry name" value="AMINOPEPTIDASE"/>
    <property type="match status" value="1"/>
</dbReference>
<feature type="active site" description="Proton acceptor" evidence="7">
    <location>
        <position position="215"/>
    </location>
</feature>
<evidence type="ECO:0000256" key="6">
    <source>
        <dbReference type="PIRNR" id="PIRNR001123"/>
    </source>
</evidence>
<dbReference type="GO" id="GO:0004177">
    <property type="term" value="F:aminopeptidase activity"/>
    <property type="evidence" value="ECO:0007669"/>
    <property type="project" value="UniProtKB-UniRule"/>
</dbReference>
<dbReference type="GeneID" id="60057427"/>
<proteinExistence type="inferred from homology"/>
<evidence type="ECO:0000256" key="7">
    <source>
        <dbReference type="PIRSR" id="PIRSR001123-1"/>
    </source>
</evidence>
<protein>
    <submittedName>
        <fullName evidence="9">M20/M25/M40 family metallo-hydrolase</fullName>
    </submittedName>
</protein>
<dbReference type="RefSeq" id="WP_006785464.1">
    <property type="nucleotide sequence ID" value="NZ_CABJBH010000001.1"/>
</dbReference>
<feature type="binding site" evidence="8">
    <location>
        <position position="68"/>
    </location>
    <ligand>
        <name>Zn(2+)</name>
        <dbReference type="ChEBI" id="CHEBI:29105"/>
        <label>1</label>
    </ligand>
</feature>
<evidence type="ECO:0000256" key="8">
    <source>
        <dbReference type="PIRSR" id="PIRSR001123-2"/>
    </source>
</evidence>
<dbReference type="GO" id="GO:0046872">
    <property type="term" value="F:metal ion binding"/>
    <property type="evidence" value="ECO:0007669"/>
    <property type="project" value="UniProtKB-UniRule"/>
</dbReference>
<evidence type="ECO:0000256" key="1">
    <source>
        <dbReference type="ARBA" id="ARBA00006272"/>
    </source>
</evidence>
<comment type="similarity">
    <text evidence="1 6">Belongs to the peptidase M42 family.</text>
</comment>
<dbReference type="Gene3D" id="3.40.630.10">
    <property type="entry name" value="Zn peptidases"/>
    <property type="match status" value="1"/>
</dbReference>
<dbReference type="Proteomes" id="UP000487649">
    <property type="component" value="Unassembled WGS sequence"/>
</dbReference>